<dbReference type="InterPro" id="IPR025680">
    <property type="entry name" value="DddI"/>
</dbReference>
<evidence type="ECO:0000256" key="1">
    <source>
        <dbReference type="SAM" id="MobiDB-lite"/>
    </source>
</evidence>
<dbReference type="EMBL" id="BAAABU010000019">
    <property type="protein sequence ID" value="GAA0251349.1"/>
    <property type="molecule type" value="Genomic_DNA"/>
</dbReference>
<sequence>MVDLEAWYDEEQDDAVAVRTPAELDAVLDAVAAWDGRIIVHLKPARPVDTTMRRKTLDVGVHGNTGRGALVYTSPDGLWFSKATTDTDTGPEERVLYYYMNSDTEYPADSEIPLDVVRQAAHEYLAADGQRPTAPTWRTPPAWYPTASQ</sequence>
<keyword evidence="3" id="KW-1185">Reference proteome</keyword>
<name>A0ABP3E3I8_9PSEU</name>
<evidence type="ECO:0000313" key="3">
    <source>
        <dbReference type="Proteomes" id="UP001500416"/>
    </source>
</evidence>
<feature type="compositionally biased region" description="Low complexity" evidence="1">
    <location>
        <begin position="131"/>
        <end position="149"/>
    </location>
</feature>
<organism evidence="2 3">
    <name type="scientific">Saccharothrix mutabilis subsp. mutabilis</name>
    <dbReference type="NCBI Taxonomy" id="66855"/>
    <lineage>
        <taxon>Bacteria</taxon>
        <taxon>Bacillati</taxon>
        <taxon>Actinomycetota</taxon>
        <taxon>Actinomycetes</taxon>
        <taxon>Pseudonocardiales</taxon>
        <taxon>Pseudonocardiaceae</taxon>
        <taxon>Saccharothrix</taxon>
    </lineage>
</organism>
<gene>
    <name evidence="2" type="ORF">GCM10010492_59620</name>
</gene>
<feature type="region of interest" description="Disordered" evidence="1">
    <location>
        <begin position="129"/>
        <end position="149"/>
    </location>
</feature>
<dbReference type="Pfam" id="PF14430">
    <property type="entry name" value="Imm1"/>
    <property type="match status" value="1"/>
</dbReference>
<accession>A0ABP3E3I8</accession>
<comment type="caution">
    <text evidence="2">The sequence shown here is derived from an EMBL/GenBank/DDBJ whole genome shotgun (WGS) entry which is preliminary data.</text>
</comment>
<protein>
    <recommendedName>
        <fullName evidence="4">Immunity protein Imm1</fullName>
    </recommendedName>
</protein>
<evidence type="ECO:0000313" key="2">
    <source>
        <dbReference type="EMBL" id="GAA0251349.1"/>
    </source>
</evidence>
<proteinExistence type="predicted"/>
<reference evidence="3" key="1">
    <citation type="journal article" date="2019" name="Int. J. Syst. Evol. Microbiol.">
        <title>The Global Catalogue of Microorganisms (GCM) 10K type strain sequencing project: providing services to taxonomists for standard genome sequencing and annotation.</title>
        <authorList>
            <consortium name="The Broad Institute Genomics Platform"/>
            <consortium name="The Broad Institute Genome Sequencing Center for Infectious Disease"/>
            <person name="Wu L."/>
            <person name="Ma J."/>
        </authorList>
    </citation>
    <scope>NUCLEOTIDE SEQUENCE [LARGE SCALE GENOMIC DNA]</scope>
    <source>
        <strain evidence="3">JCM 3380</strain>
    </source>
</reference>
<dbReference type="Proteomes" id="UP001500416">
    <property type="component" value="Unassembled WGS sequence"/>
</dbReference>
<dbReference type="RefSeq" id="WP_343937266.1">
    <property type="nucleotide sequence ID" value="NZ_BAAABU010000019.1"/>
</dbReference>
<evidence type="ECO:0008006" key="4">
    <source>
        <dbReference type="Google" id="ProtNLM"/>
    </source>
</evidence>